<feature type="transmembrane region" description="Helical" evidence="1">
    <location>
        <begin position="40"/>
        <end position="60"/>
    </location>
</feature>
<keyword evidence="1" id="KW-0472">Membrane</keyword>
<feature type="transmembrane region" description="Helical" evidence="1">
    <location>
        <begin position="7"/>
        <end position="28"/>
    </location>
</feature>
<dbReference type="RefSeq" id="WP_091523037.1">
    <property type="nucleotide sequence ID" value="NZ_FORF01000014.1"/>
</dbReference>
<reference evidence="3" key="1">
    <citation type="submission" date="2016-10" db="EMBL/GenBank/DDBJ databases">
        <authorList>
            <person name="Varghese N."/>
            <person name="Submissions S."/>
        </authorList>
    </citation>
    <scope>NUCLEOTIDE SEQUENCE [LARGE SCALE GENOMIC DNA]</scope>
    <source>
        <strain evidence="3">DSM 21857</strain>
    </source>
</reference>
<name>A0A1I3QCI5_9HYPH</name>
<dbReference type="Proteomes" id="UP000242763">
    <property type="component" value="Unassembled WGS sequence"/>
</dbReference>
<feature type="transmembrane region" description="Helical" evidence="1">
    <location>
        <begin position="72"/>
        <end position="92"/>
    </location>
</feature>
<dbReference type="EMBL" id="FORF01000014">
    <property type="protein sequence ID" value="SFJ31067.1"/>
    <property type="molecule type" value="Genomic_DNA"/>
</dbReference>
<keyword evidence="1" id="KW-1133">Transmembrane helix</keyword>
<dbReference type="OrthoDB" id="8115507at2"/>
<accession>A0A1I3QCI5</accession>
<dbReference type="AlphaFoldDB" id="A0A1I3QCI5"/>
<organism evidence="2 3">
    <name type="scientific">Aquamicrobium aerolatum DSM 21857</name>
    <dbReference type="NCBI Taxonomy" id="1121003"/>
    <lineage>
        <taxon>Bacteria</taxon>
        <taxon>Pseudomonadati</taxon>
        <taxon>Pseudomonadota</taxon>
        <taxon>Alphaproteobacteria</taxon>
        <taxon>Hyphomicrobiales</taxon>
        <taxon>Phyllobacteriaceae</taxon>
        <taxon>Aerobium</taxon>
    </lineage>
</organism>
<sequence>MLWKLDPVWLALSVSVICIVSFIVAMAIDLVMGEDGFGAVGNAVILTVGFVAGILFAEWWRINLRELSHVAAFGLCGALGCMLVTVAIKAALSRL</sequence>
<keyword evidence="3" id="KW-1185">Reference proteome</keyword>
<proteinExistence type="predicted"/>
<evidence type="ECO:0000256" key="1">
    <source>
        <dbReference type="SAM" id="Phobius"/>
    </source>
</evidence>
<keyword evidence="1" id="KW-0812">Transmembrane</keyword>
<evidence type="ECO:0000313" key="3">
    <source>
        <dbReference type="Proteomes" id="UP000242763"/>
    </source>
</evidence>
<gene>
    <name evidence="2" type="ORF">SAMN03080618_02613</name>
</gene>
<evidence type="ECO:0000313" key="2">
    <source>
        <dbReference type="EMBL" id="SFJ31067.1"/>
    </source>
</evidence>
<protein>
    <submittedName>
        <fullName evidence="2">Uncharacterized protein</fullName>
    </submittedName>
</protein>